<keyword evidence="2" id="KW-1185">Reference proteome</keyword>
<organism evidence="1 2">
    <name type="scientific">Aldrovandia affinis</name>
    <dbReference type="NCBI Taxonomy" id="143900"/>
    <lineage>
        <taxon>Eukaryota</taxon>
        <taxon>Metazoa</taxon>
        <taxon>Chordata</taxon>
        <taxon>Craniata</taxon>
        <taxon>Vertebrata</taxon>
        <taxon>Euteleostomi</taxon>
        <taxon>Actinopterygii</taxon>
        <taxon>Neopterygii</taxon>
        <taxon>Teleostei</taxon>
        <taxon>Notacanthiformes</taxon>
        <taxon>Halosauridae</taxon>
        <taxon>Aldrovandia</taxon>
    </lineage>
</organism>
<comment type="caution">
    <text evidence="1">The sequence shown here is derived from an EMBL/GenBank/DDBJ whole genome shotgun (WGS) entry which is preliminary data.</text>
</comment>
<dbReference type="AlphaFoldDB" id="A0AAD7SEQ6"/>
<dbReference type="Proteomes" id="UP001221898">
    <property type="component" value="Unassembled WGS sequence"/>
</dbReference>
<gene>
    <name evidence="1" type="ORF">AAFF_G00387730</name>
</gene>
<sequence length="254" mass="28169">MYGVLNERVDPVQLLFNHPSKTSALRHTTAGATLPTAGLINSSGDTGSKKDANQTLNSRLKRKTLSVDFAIPALLRNYLSGFIKRPLNGDCQNINGCYTVRFNLRMHCIPLQKIVSSLLETKLAESDKENVTGAGQLPYRHKRPLSNVLNLGLARKTNQVVVEVGEELVRTLCGGLTGEADAPFIFMDLDLSTILEWWLAAEGGRLRVRIMPEKRAQVPGKEEKYSAAIRAADPRLFLEIASRGTSRLNMYRSY</sequence>
<dbReference type="EMBL" id="JAINUG010000072">
    <property type="protein sequence ID" value="KAJ8401191.1"/>
    <property type="molecule type" value="Genomic_DNA"/>
</dbReference>
<name>A0AAD7SEQ6_9TELE</name>
<reference evidence="1" key="1">
    <citation type="journal article" date="2023" name="Science">
        <title>Genome structures resolve the early diversification of teleost fishes.</title>
        <authorList>
            <person name="Parey E."/>
            <person name="Louis A."/>
            <person name="Montfort J."/>
            <person name="Bouchez O."/>
            <person name="Roques C."/>
            <person name="Iampietro C."/>
            <person name="Lluch J."/>
            <person name="Castinel A."/>
            <person name="Donnadieu C."/>
            <person name="Desvignes T."/>
            <person name="Floi Bucao C."/>
            <person name="Jouanno E."/>
            <person name="Wen M."/>
            <person name="Mejri S."/>
            <person name="Dirks R."/>
            <person name="Jansen H."/>
            <person name="Henkel C."/>
            <person name="Chen W.J."/>
            <person name="Zahm M."/>
            <person name="Cabau C."/>
            <person name="Klopp C."/>
            <person name="Thompson A.W."/>
            <person name="Robinson-Rechavi M."/>
            <person name="Braasch I."/>
            <person name="Lecointre G."/>
            <person name="Bobe J."/>
            <person name="Postlethwait J.H."/>
            <person name="Berthelot C."/>
            <person name="Roest Crollius H."/>
            <person name="Guiguen Y."/>
        </authorList>
    </citation>
    <scope>NUCLEOTIDE SEQUENCE</scope>
    <source>
        <strain evidence="1">NC1722</strain>
    </source>
</reference>
<evidence type="ECO:0000313" key="2">
    <source>
        <dbReference type="Proteomes" id="UP001221898"/>
    </source>
</evidence>
<proteinExistence type="predicted"/>
<protein>
    <submittedName>
        <fullName evidence="1">Uncharacterized protein</fullName>
    </submittedName>
</protein>
<evidence type="ECO:0000313" key="1">
    <source>
        <dbReference type="EMBL" id="KAJ8401191.1"/>
    </source>
</evidence>
<accession>A0AAD7SEQ6</accession>